<dbReference type="SUPFAM" id="SSF53067">
    <property type="entry name" value="Actin-like ATPase domain"/>
    <property type="match status" value="2"/>
</dbReference>
<dbReference type="EMBL" id="PCDP01000084">
    <property type="protein sequence ID" value="PZM07349.1"/>
    <property type="molecule type" value="Genomic_DNA"/>
</dbReference>
<proteinExistence type="predicted"/>
<dbReference type="PANTHER" id="PTHR43190:SF3">
    <property type="entry name" value="N-ACETYL-D-GLUCOSAMINE KINASE"/>
    <property type="match status" value="1"/>
</dbReference>
<dbReference type="InterPro" id="IPR002731">
    <property type="entry name" value="ATPase_BadF"/>
</dbReference>
<dbReference type="Gene3D" id="3.30.420.40">
    <property type="match status" value="2"/>
</dbReference>
<evidence type="ECO:0000259" key="1">
    <source>
        <dbReference type="Pfam" id="PF01869"/>
    </source>
</evidence>
<dbReference type="Pfam" id="PF01869">
    <property type="entry name" value="BcrAD_BadFG"/>
    <property type="match status" value="1"/>
</dbReference>
<sequence>MRKAFESMIQSGLIAGIDIGGTKTHFLISQSGKIVADKVVASADWRTWDRLKDAAALAALVRKVAGGEPAAIAIGAHGCDSDWHCRQMEADLGAKLEGRLKVVNDSELLVPAAGFDGGIGVVSGTGSIAVARTGTGDMLVAGGWGWILGDEGSAAALVREAARAIRASIDLGESGDPLVEGLMAKLETNDATKIGRLLNDVRGAAVWGSYAGAVFDAAARNSPLAIKVVNEGATALAGLVGILIARGADASHVVIGGGVVVEQPALFEAFREAMSIVSPQSEVTLLRAPPVNGALALAERLLD</sequence>
<reference evidence="2 3" key="1">
    <citation type="journal article" date="2018" name="Sci. Rep.">
        <title>Rhizobium tumorigenes sp. nov., a novel plant tumorigenic bacterium isolated from cane gall tumors on thornless blackberry.</title>
        <authorList>
            <person name="Kuzmanovi N."/>
            <person name="Smalla K."/>
            <person name="Gronow S."/>
            <person name="PuBawska J."/>
        </authorList>
    </citation>
    <scope>NUCLEOTIDE SEQUENCE [LARGE SCALE GENOMIC DNA]</scope>
    <source>
        <strain evidence="2 3">CCBAU 85046</strain>
    </source>
</reference>
<feature type="domain" description="ATPase BadF/BadG/BcrA/BcrD type" evidence="1">
    <location>
        <begin position="16"/>
        <end position="294"/>
    </location>
</feature>
<gene>
    <name evidence="2" type="ORF">CPY51_31860</name>
</gene>
<dbReference type="InterPro" id="IPR052519">
    <property type="entry name" value="Euk-type_GlcNAc_Kinase"/>
</dbReference>
<keyword evidence="3" id="KW-1185">Reference proteome</keyword>
<accession>A0A2W4BZU8</accession>
<dbReference type="PANTHER" id="PTHR43190">
    <property type="entry name" value="N-ACETYL-D-GLUCOSAMINE KINASE"/>
    <property type="match status" value="1"/>
</dbReference>
<protein>
    <submittedName>
        <fullName evidence="2">ATPase</fullName>
    </submittedName>
</protein>
<dbReference type="OrthoDB" id="63487at2"/>
<organism evidence="2 3">
    <name type="scientific">Rhizobium tubonense</name>
    <dbReference type="NCBI Taxonomy" id="484088"/>
    <lineage>
        <taxon>Bacteria</taxon>
        <taxon>Pseudomonadati</taxon>
        <taxon>Pseudomonadota</taxon>
        <taxon>Alphaproteobacteria</taxon>
        <taxon>Hyphomicrobiales</taxon>
        <taxon>Rhizobiaceae</taxon>
        <taxon>Rhizobium/Agrobacterium group</taxon>
        <taxon>Rhizobium</taxon>
    </lineage>
</organism>
<evidence type="ECO:0000313" key="2">
    <source>
        <dbReference type="EMBL" id="PZM07349.1"/>
    </source>
</evidence>
<dbReference type="AlphaFoldDB" id="A0A2W4BZU8"/>
<comment type="caution">
    <text evidence="2">The sequence shown here is derived from an EMBL/GenBank/DDBJ whole genome shotgun (WGS) entry which is preliminary data.</text>
</comment>
<dbReference type="Proteomes" id="UP000248925">
    <property type="component" value="Unassembled WGS sequence"/>
</dbReference>
<evidence type="ECO:0000313" key="3">
    <source>
        <dbReference type="Proteomes" id="UP000248925"/>
    </source>
</evidence>
<name>A0A2W4BZU8_9HYPH</name>
<dbReference type="InterPro" id="IPR043129">
    <property type="entry name" value="ATPase_NBD"/>
</dbReference>